<evidence type="ECO:0000256" key="6">
    <source>
        <dbReference type="ARBA" id="ARBA00023136"/>
    </source>
</evidence>
<keyword evidence="7" id="KW-0998">Cell outer membrane</keyword>
<proteinExistence type="predicted"/>
<dbReference type="GO" id="GO:0009279">
    <property type="term" value="C:cell outer membrane"/>
    <property type="evidence" value="ECO:0007669"/>
    <property type="project" value="UniProtKB-SubCell"/>
</dbReference>
<evidence type="ECO:0000259" key="8">
    <source>
        <dbReference type="Pfam" id="PF07715"/>
    </source>
</evidence>
<evidence type="ECO:0000256" key="4">
    <source>
        <dbReference type="ARBA" id="ARBA00022692"/>
    </source>
</evidence>
<keyword evidence="10" id="KW-1185">Reference proteome</keyword>
<keyword evidence="2" id="KW-0813">Transport</keyword>
<feature type="domain" description="TonB-dependent receptor plug" evidence="8">
    <location>
        <begin position="113"/>
        <end position="214"/>
    </location>
</feature>
<dbReference type="GO" id="GO:0044718">
    <property type="term" value="P:siderophore transmembrane transport"/>
    <property type="evidence" value="ECO:0007669"/>
    <property type="project" value="TreeGrafter"/>
</dbReference>
<dbReference type="Pfam" id="PF07715">
    <property type="entry name" value="Plug"/>
    <property type="match status" value="1"/>
</dbReference>
<dbReference type="PANTHER" id="PTHR30069">
    <property type="entry name" value="TONB-DEPENDENT OUTER MEMBRANE RECEPTOR"/>
    <property type="match status" value="1"/>
</dbReference>
<dbReference type="Gene3D" id="2.170.130.10">
    <property type="entry name" value="TonB-dependent receptor, plug domain"/>
    <property type="match status" value="1"/>
</dbReference>
<dbReference type="EMBL" id="SBKQ01000001">
    <property type="protein sequence ID" value="RXR35327.1"/>
    <property type="molecule type" value="Genomic_DNA"/>
</dbReference>
<dbReference type="Proteomes" id="UP000289734">
    <property type="component" value="Unassembled WGS sequence"/>
</dbReference>
<gene>
    <name evidence="9" type="ORF">EQG68_00075</name>
</gene>
<evidence type="ECO:0000256" key="7">
    <source>
        <dbReference type="ARBA" id="ARBA00023237"/>
    </source>
</evidence>
<keyword evidence="5" id="KW-0732">Signal</keyword>
<comment type="subcellular location">
    <subcellularLocation>
        <location evidence="1">Cell outer membrane</location>
        <topology evidence="1">Multi-pass membrane protein</topology>
    </subcellularLocation>
</comment>
<dbReference type="SUPFAM" id="SSF49464">
    <property type="entry name" value="Carboxypeptidase regulatory domain-like"/>
    <property type="match status" value="1"/>
</dbReference>
<dbReference type="OrthoDB" id="9795928at2"/>
<name>A0A4Q1KYK5_9FLAO</name>
<evidence type="ECO:0000256" key="2">
    <source>
        <dbReference type="ARBA" id="ARBA00022448"/>
    </source>
</evidence>
<evidence type="ECO:0000313" key="9">
    <source>
        <dbReference type="EMBL" id="RXR35327.1"/>
    </source>
</evidence>
<keyword evidence="3" id="KW-1134">Transmembrane beta strand</keyword>
<evidence type="ECO:0000256" key="5">
    <source>
        <dbReference type="ARBA" id="ARBA00022729"/>
    </source>
</evidence>
<sequence>MRYFFILFFLLWFGFSSYGQFTLSGTITNEKNQPLTGSHIHTQYLNTVSNPIGEFEINGLPKGELRVYISYLGYATCDTLVDMTQDVVLNVQLKPSETKLESVTVKQKTAKVSSSLSEQRISKASIERNSSKTLAEALKEVPGVSLLRTGTTIVKPVINGLHSSRVPIFSNQVRLEDQQWGTEHAPNFDLNAAGKISVVKGASGLQYSGDAVGGMVIIESTNVKQDTLFGRTIVSGSTNGRGGTISSSIHKGNSEGWRWNASTTLTYFGDREAPNYILSNSGNRELNFSGDVSYVKENYELSAFYSLYNATIGILSASHIGNVTDLYNSINNQVPYRIDDFTYSIEQPRQAIQHHLFKLNYMQKLDESSSITTFYSLQFNNRNEFDIRRGGNINKAALDLQLTTHSLQSDYKKELERFSLKTGISGLFQNNFANPETGVRPLIPTYVRFDGSWYGIGTYEIKEDVVVDGGIRYDFSTIEATKFYLKSRWDERGYQADFADIIVGEAASQWLTKPHFTFHNVSASLGVRKDFQSGWKWLNNLSLANRNPNPSEFFSDGLHHSTGQIELGDLRLKKEESLKFSSSLSKNGKSFSVEINPFLHYISNFMYLRSVGFESTIRGAFPVWEFQQTEARLLGLDFHSQWNISSNWQHKFSFVYVNGEDISENQPLIDMPPMTISTSIHYQKPEWNGLILELQSESVFRQNRYPNFNFETDIIVDGEFVPVLVDISTPPKGYQLFHFYSEMTFKTFKNLDTTFALSVQNIFNTTYRDYLNRQRFFVDEMGRNIQLQIKINY</sequence>
<keyword evidence="6" id="KW-0472">Membrane</keyword>
<evidence type="ECO:0000313" key="10">
    <source>
        <dbReference type="Proteomes" id="UP000289734"/>
    </source>
</evidence>
<dbReference type="Gene3D" id="2.40.170.20">
    <property type="entry name" value="TonB-dependent receptor, beta-barrel domain"/>
    <property type="match status" value="1"/>
</dbReference>
<dbReference type="InterPro" id="IPR008969">
    <property type="entry name" value="CarboxyPept-like_regulatory"/>
</dbReference>
<accession>A0A4Q1KYK5</accession>
<dbReference type="Gene3D" id="2.60.40.1120">
    <property type="entry name" value="Carboxypeptidase-like, regulatory domain"/>
    <property type="match status" value="1"/>
</dbReference>
<organism evidence="9 10">
    <name type="scientific">Flavobacterium piscinae</name>
    <dbReference type="NCBI Taxonomy" id="2506424"/>
    <lineage>
        <taxon>Bacteria</taxon>
        <taxon>Pseudomonadati</taxon>
        <taxon>Bacteroidota</taxon>
        <taxon>Flavobacteriia</taxon>
        <taxon>Flavobacteriales</taxon>
        <taxon>Flavobacteriaceae</taxon>
        <taxon>Flavobacterium</taxon>
    </lineage>
</organism>
<protein>
    <submittedName>
        <fullName evidence="9">TonB-dependent receptor</fullName>
    </submittedName>
</protein>
<keyword evidence="4" id="KW-0812">Transmembrane</keyword>
<dbReference type="RefSeq" id="WP_129462752.1">
    <property type="nucleotide sequence ID" value="NZ_SBKQ01000001.1"/>
</dbReference>
<dbReference type="InterPro" id="IPR012910">
    <property type="entry name" value="Plug_dom"/>
</dbReference>
<evidence type="ECO:0000256" key="3">
    <source>
        <dbReference type="ARBA" id="ARBA00022452"/>
    </source>
</evidence>
<dbReference type="PANTHER" id="PTHR30069:SF29">
    <property type="entry name" value="HEMOGLOBIN AND HEMOGLOBIN-HAPTOGLOBIN-BINDING PROTEIN 1-RELATED"/>
    <property type="match status" value="1"/>
</dbReference>
<dbReference type="InterPro" id="IPR039426">
    <property type="entry name" value="TonB-dep_rcpt-like"/>
</dbReference>
<dbReference type="AlphaFoldDB" id="A0A4Q1KYK5"/>
<comment type="caution">
    <text evidence="9">The sequence shown here is derived from an EMBL/GenBank/DDBJ whole genome shotgun (WGS) entry which is preliminary data.</text>
</comment>
<dbReference type="GO" id="GO:0015344">
    <property type="term" value="F:siderophore uptake transmembrane transporter activity"/>
    <property type="evidence" value="ECO:0007669"/>
    <property type="project" value="TreeGrafter"/>
</dbReference>
<dbReference type="InterPro" id="IPR036942">
    <property type="entry name" value="Beta-barrel_TonB_sf"/>
</dbReference>
<keyword evidence="9" id="KW-0675">Receptor</keyword>
<evidence type="ECO:0000256" key="1">
    <source>
        <dbReference type="ARBA" id="ARBA00004571"/>
    </source>
</evidence>
<dbReference type="Pfam" id="PF13715">
    <property type="entry name" value="CarbopepD_reg_2"/>
    <property type="match status" value="1"/>
</dbReference>
<dbReference type="InterPro" id="IPR037066">
    <property type="entry name" value="Plug_dom_sf"/>
</dbReference>
<reference evidence="10" key="1">
    <citation type="submission" date="2019-01" db="EMBL/GenBank/DDBJ databases">
        <title>Cytophagaceae bacterium strain CAR-16.</title>
        <authorList>
            <person name="Chen W.-M."/>
        </authorList>
    </citation>
    <scope>NUCLEOTIDE SEQUENCE [LARGE SCALE GENOMIC DNA]</scope>
    <source>
        <strain evidence="10">ICH-30</strain>
    </source>
</reference>
<dbReference type="SUPFAM" id="SSF56935">
    <property type="entry name" value="Porins"/>
    <property type="match status" value="1"/>
</dbReference>